<dbReference type="Gene3D" id="3.30.70.1620">
    <property type="match status" value="1"/>
</dbReference>
<keyword evidence="8 10" id="KW-0539">Nucleus</keyword>
<evidence type="ECO:0000256" key="9">
    <source>
        <dbReference type="ARBA" id="ARBA00023306"/>
    </source>
</evidence>
<reference evidence="13 14" key="1">
    <citation type="journal article" date="2023" name="Elife">
        <title>Identification of key yeast species and microbe-microbe interactions impacting larval growth of Drosophila in the wild.</title>
        <authorList>
            <person name="Mure A."/>
            <person name="Sugiura Y."/>
            <person name="Maeda R."/>
            <person name="Honda K."/>
            <person name="Sakurai N."/>
            <person name="Takahashi Y."/>
            <person name="Watada M."/>
            <person name="Katoh T."/>
            <person name="Gotoh A."/>
            <person name="Gotoh Y."/>
            <person name="Taniguchi I."/>
            <person name="Nakamura K."/>
            <person name="Hayashi T."/>
            <person name="Katayama T."/>
            <person name="Uemura T."/>
            <person name="Hattori Y."/>
        </authorList>
    </citation>
    <scope>NUCLEOTIDE SEQUENCE [LARGE SCALE GENOMIC DNA]</scope>
    <source>
        <strain evidence="13 14">KH-74</strain>
    </source>
</reference>
<evidence type="ECO:0000256" key="4">
    <source>
        <dbReference type="ARBA" id="ARBA00022454"/>
    </source>
</evidence>
<dbReference type="GO" id="GO:0005524">
    <property type="term" value="F:ATP binding"/>
    <property type="evidence" value="ECO:0007669"/>
    <property type="project" value="InterPro"/>
</dbReference>
<evidence type="ECO:0000256" key="7">
    <source>
        <dbReference type="ARBA" id="ARBA00023054"/>
    </source>
</evidence>
<organism evidence="13 14">
    <name type="scientific">Maudiozyma humilis</name>
    <name type="common">Sour dough yeast</name>
    <name type="synonym">Kazachstania humilis</name>
    <dbReference type="NCBI Taxonomy" id="51915"/>
    <lineage>
        <taxon>Eukaryota</taxon>
        <taxon>Fungi</taxon>
        <taxon>Dikarya</taxon>
        <taxon>Ascomycota</taxon>
        <taxon>Saccharomycotina</taxon>
        <taxon>Saccharomycetes</taxon>
        <taxon>Saccharomycetales</taxon>
        <taxon>Saccharomycetaceae</taxon>
        <taxon>Maudiozyma</taxon>
    </lineage>
</organism>
<keyword evidence="9" id="KW-0131">Cell cycle</keyword>
<dbReference type="GO" id="GO:0005634">
    <property type="term" value="C:nucleus"/>
    <property type="evidence" value="ECO:0007669"/>
    <property type="project" value="UniProtKB-SubCell"/>
</dbReference>
<dbReference type="SMART" id="SM00968">
    <property type="entry name" value="SMC_hinge"/>
    <property type="match status" value="1"/>
</dbReference>
<feature type="domain" description="SMC hinge" evidence="12">
    <location>
        <begin position="532"/>
        <end position="647"/>
    </location>
</feature>
<dbReference type="CDD" id="cd03275">
    <property type="entry name" value="ABC_SMC1_euk"/>
    <property type="match status" value="1"/>
</dbReference>
<evidence type="ECO:0000259" key="12">
    <source>
        <dbReference type="SMART" id="SM00968"/>
    </source>
</evidence>
<dbReference type="PIRSF" id="PIRSF005719">
    <property type="entry name" value="SMC"/>
    <property type="match status" value="1"/>
</dbReference>
<keyword evidence="5" id="KW-0132">Cell division</keyword>
<evidence type="ECO:0000256" key="2">
    <source>
        <dbReference type="ARBA" id="ARBA00004286"/>
    </source>
</evidence>
<dbReference type="GO" id="GO:0051301">
    <property type="term" value="P:cell division"/>
    <property type="evidence" value="ECO:0007669"/>
    <property type="project" value="UniProtKB-KW"/>
</dbReference>
<dbReference type="SUPFAM" id="SSF52540">
    <property type="entry name" value="P-loop containing nucleoside triphosphate hydrolases"/>
    <property type="match status" value="1"/>
</dbReference>
<dbReference type="GO" id="GO:0008278">
    <property type="term" value="C:cohesin complex"/>
    <property type="evidence" value="ECO:0007669"/>
    <property type="project" value="InterPro"/>
</dbReference>
<dbReference type="SUPFAM" id="SSF75553">
    <property type="entry name" value="Smc hinge domain"/>
    <property type="match status" value="1"/>
</dbReference>
<dbReference type="InterPro" id="IPR036277">
    <property type="entry name" value="SMC_hinge_sf"/>
</dbReference>
<dbReference type="PANTHER" id="PTHR18937:SF12">
    <property type="entry name" value="STRUCTURAL MAINTENANCE OF CHROMOSOMES PROTEIN"/>
    <property type="match status" value="1"/>
</dbReference>
<dbReference type="InterPro" id="IPR024704">
    <property type="entry name" value="SMC"/>
</dbReference>
<dbReference type="Proteomes" id="UP001377567">
    <property type="component" value="Unassembled WGS sequence"/>
</dbReference>
<dbReference type="InterPro" id="IPR027417">
    <property type="entry name" value="P-loop_NTPase"/>
</dbReference>
<evidence type="ECO:0000256" key="3">
    <source>
        <dbReference type="ARBA" id="ARBA00005597"/>
    </source>
</evidence>
<dbReference type="GO" id="GO:0007059">
    <property type="term" value="P:chromosome segregation"/>
    <property type="evidence" value="ECO:0007669"/>
    <property type="project" value="UniProtKB-ARBA"/>
</dbReference>
<comment type="subcellular location">
    <subcellularLocation>
        <location evidence="2">Chromosome</location>
    </subcellularLocation>
    <subcellularLocation>
        <location evidence="1 10">Nucleus</location>
    </subcellularLocation>
</comment>
<feature type="coiled-coil region" evidence="11">
    <location>
        <begin position="1023"/>
        <end position="1057"/>
    </location>
</feature>
<dbReference type="PANTHER" id="PTHR18937">
    <property type="entry name" value="STRUCTURAL MAINTENANCE OF CHROMOSOMES SMC FAMILY MEMBER"/>
    <property type="match status" value="1"/>
</dbReference>
<comment type="similarity">
    <text evidence="3">Belongs to the SMC family. SMC1 subfamily.</text>
</comment>
<accession>A0AAV5RR03</accession>
<dbReference type="GO" id="GO:0003677">
    <property type="term" value="F:DNA binding"/>
    <property type="evidence" value="ECO:0007669"/>
    <property type="project" value="TreeGrafter"/>
</dbReference>
<dbReference type="GO" id="GO:0007062">
    <property type="term" value="P:sister chromatid cohesion"/>
    <property type="evidence" value="ECO:0007669"/>
    <property type="project" value="InterPro"/>
</dbReference>
<keyword evidence="7 11" id="KW-0175">Coiled coil</keyword>
<feature type="coiled-coil region" evidence="11">
    <location>
        <begin position="330"/>
        <end position="357"/>
    </location>
</feature>
<dbReference type="Gene3D" id="3.40.50.300">
    <property type="entry name" value="P-loop containing nucleotide triphosphate hydrolases"/>
    <property type="match status" value="2"/>
</dbReference>
<dbReference type="EMBL" id="BTGD01000001">
    <property type="protein sequence ID" value="GMM53956.1"/>
    <property type="molecule type" value="Genomic_DNA"/>
</dbReference>
<evidence type="ECO:0000256" key="6">
    <source>
        <dbReference type="ARBA" id="ARBA00022776"/>
    </source>
</evidence>
<feature type="coiled-coil region" evidence="11">
    <location>
        <begin position="405"/>
        <end position="461"/>
    </location>
</feature>
<evidence type="ECO:0000313" key="14">
    <source>
        <dbReference type="Proteomes" id="UP001377567"/>
    </source>
</evidence>
<feature type="coiled-coil region" evidence="11">
    <location>
        <begin position="765"/>
        <end position="913"/>
    </location>
</feature>
<dbReference type="AlphaFoldDB" id="A0AAV5RR03"/>
<evidence type="ECO:0000256" key="10">
    <source>
        <dbReference type="PIRNR" id="PIRNR005719"/>
    </source>
</evidence>
<evidence type="ECO:0000256" key="1">
    <source>
        <dbReference type="ARBA" id="ARBA00004123"/>
    </source>
</evidence>
<keyword evidence="6" id="KW-0498">Mitosis</keyword>
<dbReference type="Pfam" id="PF06470">
    <property type="entry name" value="SMC_hinge"/>
    <property type="match status" value="1"/>
</dbReference>
<name>A0AAV5RR03_MAUHU</name>
<evidence type="ECO:0000313" key="13">
    <source>
        <dbReference type="EMBL" id="GMM53956.1"/>
    </source>
</evidence>
<dbReference type="InterPro" id="IPR028468">
    <property type="entry name" value="Smc1_ABC"/>
</dbReference>
<dbReference type="Gene3D" id="1.20.1060.20">
    <property type="match status" value="1"/>
</dbReference>
<sequence>MGRLLGLELHNFKSYSGTVSVGFGDASFTSIIGPNGSGKSNMMDAISFVLGVRSANLRSSAARDLVYRGVRTDSGSDISSSGDAAATTTTLPATSAYVKAFYNDNNRTVTLQRSIETSGDSHYSIDGKTVPYSDFAAYLESQNVLVRAKNFLVFQGDVEQLAQQRPRDLSRLLEQISGSAALKQQYDDLQEQRDALAAGLADKTRARRRVHAELQTFEEGIAQDDAYKAAVAAKRLLQRHYALWQLFHLDRRRAQLDDAAADAARQVSDLDRLHAAEQRNLQRARKLAARDGALCAKARAHADAIAEERDALRTREAEARAPQGPQRKRIATAEKRIESLQRDVDRQREYVARSERQLGVVTAARDAYKHEVLQNNAHNGTRFTLSPEDRAEYERLNAAFLAEGGAALEERIQVLENDTDETNDELYRLRARVDDARHTVADEMQLALENNEQQHAALTATLNDKNALLTEHVARLKDVQGTIESSSNREYDLNYKLRETLVRIDDLSATQRETLREKKTRENAAMLKRFFPGVRGLVHDLCRPKKDRYATAVSTVLGRNFDSIVVDSSATAQECISYLKKQRAGAASFIPLDTIEAEVASLPVSGGSGYLLAINAIDYDAEYERAMQYVCSNTIVCDTLDIAKQLKWQQGVRAKLVTLDGAYIHRAGLMTGGTSKNQNNRWDKEEYQSLLTLKDKLLQDIEDLSAANMSASLQARELEGVIAVLNTEISTTRVSLTQIGRAIDENKVEIEHQNNLIDGEYTPKIEALEAKKQQLEMQSREAQREREQLQETVYKEFTDRLGFTIKEYESRSGELLRKQNKELQQLQREIMNVENKLQFETERLATTEKRLERAQSDLEKANDELRALQDNQARIKAQIEDNLREEEEQTAKIAEMQKAYDAKQLELTVTENRLSELELSTETHQRQIDNVGGDDDKIELERVGILQNCKVSGIPIPVTSETDLDDLPIAQIDEETLDISEKLAVDYSELPKKYKGSNSQTIRTKFIAGIKDVEDKLCELQPNARAAERYKEAQDRYKEANKEVSALKTQEAAITKRFLSVKRERKKLFDKAFDHVSEHLNGIYKELTRDPNLREELSGGHASLTLEDEDEPFNAGIRYHATPPLKRFKDMEYLSGGEKTIAALALLFAVNSFHPSPFFVLDEVDAALDVTNVERIATYIRRHGNPELQFIVISLKNSMFEKSDALVGVYRQPQANASRVVTLDLQGYPDK</sequence>
<evidence type="ECO:0000256" key="5">
    <source>
        <dbReference type="ARBA" id="ARBA00022618"/>
    </source>
</evidence>
<dbReference type="GO" id="GO:0016887">
    <property type="term" value="F:ATP hydrolysis activity"/>
    <property type="evidence" value="ECO:0007669"/>
    <property type="project" value="InterPro"/>
</dbReference>
<keyword evidence="4" id="KW-0158">Chromosome</keyword>
<dbReference type="Pfam" id="PF02463">
    <property type="entry name" value="SMC_N"/>
    <property type="match status" value="1"/>
</dbReference>
<protein>
    <recommendedName>
        <fullName evidence="10">Structural maintenance of chromosomes protein</fullName>
    </recommendedName>
</protein>
<dbReference type="InterPro" id="IPR003395">
    <property type="entry name" value="RecF/RecN/SMC_N"/>
</dbReference>
<dbReference type="InterPro" id="IPR010935">
    <property type="entry name" value="SMC_hinge"/>
</dbReference>
<evidence type="ECO:0000256" key="11">
    <source>
        <dbReference type="SAM" id="Coils"/>
    </source>
</evidence>
<proteinExistence type="inferred from homology"/>
<gene>
    <name evidence="13" type="ORF">DAKH74_005720</name>
</gene>
<keyword evidence="14" id="KW-1185">Reference proteome</keyword>
<comment type="caution">
    <text evidence="13">The sequence shown here is derived from an EMBL/GenBank/DDBJ whole genome shotgun (WGS) entry which is preliminary data.</text>
</comment>
<evidence type="ECO:0000256" key="8">
    <source>
        <dbReference type="ARBA" id="ARBA00023242"/>
    </source>
</evidence>